<dbReference type="InterPro" id="IPR010093">
    <property type="entry name" value="SinI_DNA-bd"/>
</dbReference>
<dbReference type="Pfam" id="PF12728">
    <property type="entry name" value="HTH_17"/>
    <property type="match status" value="1"/>
</dbReference>
<dbReference type="EMBL" id="BMDG01000004">
    <property type="protein sequence ID" value="GGI06986.1"/>
    <property type="molecule type" value="Genomic_DNA"/>
</dbReference>
<evidence type="ECO:0000259" key="1">
    <source>
        <dbReference type="Pfam" id="PF12728"/>
    </source>
</evidence>
<feature type="domain" description="Helix-turn-helix" evidence="1">
    <location>
        <begin position="10"/>
        <end position="58"/>
    </location>
</feature>
<organism evidence="2 3">
    <name type="scientific">Isoptericola cucumis</name>
    <dbReference type="NCBI Taxonomy" id="1776856"/>
    <lineage>
        <taxon>Bacteria</taxon>
        <taxon>Bacillati</taxon>
        <taxon>Actinomycetota</taxon>
        <taxon>Actinomycetes</taxon>
        <taxon>Micrococcales</taxon>
        <taxon>Promicromonosporaceae</taxon>
        <taxon>Isoptericola</taxon>
    </lineage>
</organism>
<dbReference type="NCBIfam" id="TIGR01764">
    <property type="entry name" value="excise"/>
    <property type="match status" value="1"/>
</dbReference>
<dbReference type="RefSeq" id="WP_188522942.1">
    <property type="nucleotide sequence ID" value="NZ_BMDG01000004.1"/>
</dbReference>
<evidence type="ECO:0000313" key="2">
    <source>
        <dbReference type="EMBL" id="GGI06986.1"/>
    </source>
</evidence>
<name>A0ABQ2B774_9MICO</name>
<dbReference type="InterPro" id="IPR041657">
    <property type="entry name" value="HTH_17"/>
</dbReference>
<accession>A0ABQ2B774</accession>
<dbReference type="SUPFAM" id="SSF46955">
    <property type="entry name" value="Putative DNA-binding domain"/>
    <property type="match status" value="1"/>
</dbReference>
<dbReference type="Proteomes" id="UP000632535">
    <property type="component" value="Unassembled WGS sequence"/>
</dbReference>
<keyword evidence="3" id="KW-1185">Reference proteome</keyword>
<dbReference type="InterPro" id="IPR009061">
    <property type="entry name" value="DNA-bd_dom_put_sf"/>
</dbReference>
<gene>
    <name evidence="2" type="ORF">GCM10007368_13900</name>
</gene>
<protein>
    <recommendedName>
        <fullName evidence="1">Helix-turn-helix domain-containing protein</fullName>
    </recommendedName>
</protein>
<proteinExistence type="predicted"/>
<sequence>MESQISLPVFLSPVEAAVHVGVSRRTIDRAIADGQLPAYRAGSRVVRIRVTDLEGWLRPIEAA</sequence>
<evidence type="ECO:0000313" key="3">
    <source>
        <dbReference type="Proteomes" id="UP000632535"/>
    </source>
</evidence>
<comment type="caution">
    <text evidence="2">The sequence shown here is derived from an EMBL/GenBank/DDBJ whole genome shotgun (WGS) entry which is preliminary data.</text>
</comment>
<reference evidence="3" key="1">
    <citation type="journal article" date="2019" name="Int. J. Syst. Evol. Microbiol.">
        <title>The Global Catalogue of Microorganisms (GCM) 10K type strain sequencing project: providing services to taxonomists for standard genome sequencing and annotation.</title>
        <authorList>
            <consortium name="The Broad Institute Genomics Platform"/>
            <consortium name="The Broad Institute Genome Sequencing Center for Infectious Disease"/>
            <person name="Wu L."/>
            <person name="Ma J."/>
        </authorList>
    </citation>
    <scope>NUCLEOTIDE SEQUENCE [LARGE SCALE GENOMIC DNA]</scope>
    <source>
        <strain evidence="3">CCM 8653</strain>
    </source>
</reference>